<dbReference type="InParanoid" id="A0A395JHE3"/>
<reference evidence="3 4" key="1">
    <citation type="submission" date="2018-06" db="EMBL/GenBank/DDBJ databases">
        <title>Genomic Encyclopedia of Type Strains, Phase IV (KMG-IV): sequencing the most valuable type-strain genomes for metagenomic binning, comparative biology and taxonomic classification.</title>
        <authorList>
            <person name="Goeker M."/>
        </authorList>
    </citation>
    <scope>NUCLEOTIDE SEQUENCE [LARGE SCALE GENOMIC DNA]</scope>
    <source>
        <strain evidence="3 4">DSM 24032</strain>
    </source>
</reference>
<feature type="transmembrane region" description="Helical" evidence="2">
    <location>
        <begin position="286"/>
        <end position="306"/>
    </location>
</feature>
<feature type="coiled-coil region" evidence="1">
    <location>
        <begin position="12"/>
        <end position="39"/>
    </location>
</feature>
<gene>
    <name evidence="3" type="ORF">DFR28_104183</name>
</gene>
<dbReference type="Proteomes" id="UP000253083">
    <property type="component" value="Unassembled WGS sequence"/>
</dbReference>
<evidence type="ECO:0000313" key="3">
    <source>
        <dbReference type="EMBL" id="RBP49255.1"/>
    </source>
</evidence>
<comment type="caution">
    <text evidence="3">The sequence shown here is derived from an EMBL/GenBank/DDBJ whole genome shotgun (WGS) entry which is preliminary data.</text>
</comment>
<proteinExistence type="predicted"/>
<organism evidence="3 4">
    <name type="scientific">Arenicella xantha</name>
    <dbReference type="NCBI Taxonomy" id="644221"/>
    <lineage>
        <taxon>Bacteria</taxon>
        <taxon>Pseudomonadati</taxon>
        <taxon>Pseudomonadota</taxon>
        <taxon>Gammaproteobacteria</taxon>
        <taxon>Arenicellales</taxon>
        <taxon>Arenicellaceae</taxon>
        <taxon>Arenicella</taxon>
    </lineage>
</organism>
<keyword evidence="1" id="KW-0175">Coiled coil</keyword>
<dbReference type="AlphaFoldDB" id="A0A395JHE3"/>
<keyword evidence="4" id="KW-1185">Reference proteome</keyword>
<evidence type="ECO:0000313" key="4">
    <source>
        <dbReference type="Proteomes" id="UP000253083"/>
    </source>
</evidence>
<keyword evidence="2" id="KW-0812">Transmembrane</keyword>
<dbReference type="RefSeq" id="WP_113955118.1">
    <property type="nucleotide sequence ID" value="NZ_QNRT01000004.1"/>
</dbReference>
<accession>A0A395JHE3</accession>
<protein>
    <recommendedName>
        <fullName evidence="5">Flagellar motor protein MotB</fullName>
    </recommendedName>
</protein>
<keyword evidence="2" id="KW-1133">Transmembrane helix</keyword>
<evidence type="ECO:0000256" key="2">
    <source>
        <dbReference type="SAM" id="Phobius"/>
    </source>
</evidence>
<evidence type="ECO:0000256" key="1">
    <source>
        <dbReference type="SAM" id="Coils"/>
    </source>
</evidence>
<dbReference type="EMBL" id="QNRT01000004">
    <property type="protein sequence ID" value="RBP49255.1"/>
    <property type="molecule type" value="Genomic_DNA"/>
</dbReference>
<evidence type="ECO:0008006" key="5">
    <source>
        <dbReference type="Google" id="ProtNLM"/>
    </source>
</evidence>
<dbReference type="OrthoDB" id="5347798at2"/>
<name>A0A395JHE3_9GAMM</name>
<sequence>MSQLDELRQIIVGDSAEQIDQLNQRLDDLDRRTKDVAEVLAPAIDAELANNGQNLVRSLQRPVSLGLKQAIRTEPKAYAEILYPVMAPSIRRAIAQAISSMMVTINRTIESATTVRGVRMRMESVRTGVPYAELALRHSLLYRVEHVYLIDRDSGMLIDEVASHDAQSLDSDAVSAMFSAIQSFVQDSFAGDESARLTDLKVGEHNVWVAHGPRVMLACVILGSAPESLKSELYDTLDGIRSDYATAIEDFTGDNSAFVGVEDRLMPLLQLQLKSGESVSSKGNSATLFIGVLALLALGYLIWMWFVDQSKLSTVNYYLKQTPGVVVTDSYWHDDQIVVEGLRDPDASIPFSTLDAYDISRDQIKMQMIPFRSLETDMELQRFREHFNLPVNVQFDVAQGQITLSGEAPIEWLNQHSVRLQQLVADRRLSTAGLSASLDSVDATLERQLSADQFAQIELSKAVEAGQNVVHVSTRLDTNGLALVQSLFAGSPWVTVNVAQPSL</sequence>
<keyword evidence="2" id="KW-0472">Membrane</keyword>